<evidence type="ECO:0000313" key="1">
    <source>
        <dbReference type="EMBL" id="WLP85396.1"/>
    </source>
</evidence>
<name>A0ABY9HAV9_9MOLU</name>
<accession>A0ABY9HAV9</accession>
<dbReference type="EMBL" id="CP132191">
    <property type="protein sequence ID" value="WLP85396.1"/>
    <property type="molecule type" value="Genomic_DNA"/>
</dbReference>
<keyword evidence="2" id="KW-1185">Reference proteome</keyword>
<dbReference type="Proteomes" id="UP001237011">
    <property type="component" value="Chromosome"/>
</dbReference>
<evidence type="ECO:0000313" key="2">
    <source>
        <dbReference type="Proteomes" id="UP001237011"/>
    </source>
</evidence>
<reference evidence="1" key="1">
    <citation type="submission" date="2023-08" db="EMBL/GenBank/DDBJ databases">
        <title>Complete genome sequence of Mycoplasma seminis 2200.</title>
        <authorList>
            <person name="Spergser J."/>
        </authorList>
    </citation>
    <scope>NUCLEOTIDE SEQUENCE [LARGE SCALE GENOMIC DNA]</scope>
    <source>
        <strain evidence="1">2200</strain>
    </source>
</reference>
<gene>
    <name evidence="1" type="ORF">Q8852_03685</name>
</gene>
<organism evidence="1 2">
    <name type="scientific">Mycoplasma seminis</name>
    <dbReference type="NCBI Taxonomy" id="512749"/>
    <lineage>
        <taxon>Bacteria</taxon>
        <taxon>Bacillati</taxon>
        <taxon>Mycoplasmatota</taxon>
        <taxon>Mollicutes</taxon>
        <taxon>Mycoplasmataceae</taxon>
        <taxon>Mycoplasma</taxon>
    </lineage>
</organism>
<sequence length="277" mass="32608">MNITINNEYKKESENLQLNCTERINEIINNSEYIEVFMTWINGLNDWEKNKLLYLYDLADDVNKNNMFKSSALYKSIEAKLEFGRIKSLDKTINNKEKDEIFKLNSIQDAVSNQLKKLSNWHKAEADRLAHKSYVEGLSGNTVGLLTQVGTGFASKYDSDKVTKNKEIFSELNDFACGISKYLKVLSDNFQDYPNKEKYTTFDESISQFKYLNNMKEAIENLLIIVEKIKERYPKRYKEYNVESFKEQLELVKKIIEKEKSWLYNYSDSFIPKYASY</sequence>
<protein>
    <submittedName>
        <fullName evidence="1">Uncharacterized protein</fullName>
    </submittedName>
</protein>
<dbReference type="RefSeq" id="WP_305937832.1">
    <property type="nucleotide sequence ID" value="NZ_CP132191.1"/>
</dbReference>
<proteinExistence type="predicted"/>